<evidence type="ECO:0000313" key="4">
    <source>
        <dbReference type="EMBL" id="AGP33052.1"/>
    </source>
</evidence>
<sequence length="272" mass="29163">MTMLEPISEVPPLVERDQPGAGRTAGRAERLVSTIGGSALVAYGLARRSVPGLVLALAGGALIQHGVSGRRGASGAPDDRAPPRARLLRAGQRAGRLFGALAPSATRVARAVTVAKPADELYRFWRNFENLPRFMEHLAEVEVIDDRRSRWATRAPGGGSVSWRAEIVEDRENELIAWRSCEPADIENAGSVRFVPAPGGRGTEVRVTIDYKAPAGALGRAIAKVFGEEPDQQLRDDLRHFKQLMEAGEIPTIDGQPSGRRSAVLGGAVLGR</sequence>
<dbReference type="InterPro" id="IPR047137">
    <property type="entry name" value="ORF3"/>
</dbReference>
<dbReference type="CDD" id="cd07817">
    <property type="entry name" value="SRPBCC_8"/>
    <property type="match status" value="1"/>
</dbReference>
<dbReference type="Proteomes" id="UP000014803">
    <property type="component" value="Chromosome"/>
</dbReference>
<dbReference type="Pfam" id="PF03364">
    <property type="entry name" value="Polyketide_cyc"/>
    <property type="match status" value="1"/>
</dbReference>
<dbReference type="AlphaFoldDB" id="S4XIS9"/>
<evidence type="ECO:0000256" key="1">
    <source>
        <dbReference type="ARBA" id="ARBA00008918"/>
    </source>
</evidence>
<dbReference type="HOGENOM" id="CLU_079860_0_0_7"/>
<dbReference type="eggNOG" id="COG5637">
    <property type="taxonomic scope" value="Bacteria"/>
</dbReference>
<dbReference type="EMBL" id="CP003969">
    <property type="protein sequence ID" value="AGP33052.1"/>
    <property type="molecule type" value="Genomic_DNA"/>
</dbReference>
<feature type="domain" description="Coenzyme Q-binding protein COQ10 START" evidence="3">
    <location>
        <begin position="114"/>
        <end position="239"/>
    </location>
</feature>
<protein>
    <recommendedName>
        <fullName evidence="3">Coenzyme Q-binding protein COQ10 START domain-containing protein</fullName>
    </recommendedName>
</protein>
<dbReference type="PANTHER" id="PTHR33824">
    <property type="entry name" value="POLYKETIDE CYCLASE/DEHYDRASE AND LIPID TRANSPORT SUPERFAMILY PROTEIN"/>
    <property type="match status" value="1"/>
</dbReference>
<evidence type="ECO:0000259" key="3">
    <source>
        <dbReference type="Pfam" id="PF03364"/>
    </source>
</evidence>
<dbReference type="PATRIC" id="fig|1254432.3.peg.43"/>
<proteinExistence type="inferred from homology"/>
<evidence type="ECO:0000313" key="5">
    <source>
        <dbReference type="Proteomes" id="UP000014803"/>
    </source>
</evidence>
<dbReference type="RefSeq" id="WP_020464753.1">
    <property type="nucleotide sequence ID" value="NC_021658.1"/>
</dbReference>
<dbReference type="KEGG" id="scu:SCE1572_00200"/>
<dbReference type="InterPro" id="IPR023393">
    <property type="entry name" value="START-like_dom_sf"/>
</dbReference>
<name>S4XIS9_SORCE</name>
<dbReference type="InterPro" id="IPR005031">
    <property type="entry name" value="COQ10_START"/>
</dbReference>
<evidence type="ECO:0000256" key="2">
    <source>
        <dbReference type="SAM" id="MobiDB-lite"/>
    </source>
</evidence>
<dbReference type="SUPFAM" id="SSF55961">
    <property type="entry name" value="Bet v1-like"/>
    <property type="match status" value="1"/>
</dbReference>
<organism evidence="4 5">
    <name type="scientific">Sorangium cellulosum So0157-2</name>
    <dbReference type="NCBI Taxonomy" id="1254432"/>
    <lineage>
        <taxon>Bacteria</taxon>
        <taxon>Pseudomonadati</taxon>
        <taxon>Myxococcota</taxon>
        <taxon>Polyangia</taxon>
        <taxon>Polyangiales</taxon>
        <taxon>Polyangiaceae</taxon>
        <taxon>Sorangium</taxon>
    </lineage>
</organism>
<gene>
    <name evidence="4" type="ORF">SCE1572_00200</name>
</gene>
<feature type="region of interest" description="Disordered" evidence="2">
    <location>
        <begin position="1"/>
        <end position="26"/>
    </location>
</feature>
<accession>S4XIS9</accession>
<comment type="similarity">
    <text evidence="1">Belongs to the ribosome association toxin RatA family.</text>
</comment>
<dbReference type="Gene3D" id="3.30.530.20">
    <property type="match status" value="1"/>
</dbReference>
<dbReference type="PANTHER" id="PTHR33824:SF7">
    <property type="entry name" value="POLYKETIDE CYCLASE_DEHYDRASE AND LIPID TRANSPORT SUPERFAMILY PROTEIN"/>
    <property type="match status" value="1"/>
</dbReference>
<dbReference type="STRING" id="1254432.SCE1572_00200"/>
<reference evidence="4 5" key="1">
    <citation type="journal article" date="2013" name="Sci. Rep.">
        <title>Extraordinary expansion of a Sorangium cellulosum genome from an alkaline milieu.</title>
        <authorList>
            <person name="Han K."/>
            <person name="Li Z.F."/>
            <person name="Peng R."/>
            <person name="Zhu L.P."/>
            <person name="Zhou T."/>
            <person name="Wang L.G."/>
            <person name="Li S.G."/>
            <person name="Zhang X.B."/>
            <person name="Hu W."/>
            <person name="Wu Z.H."/>
            <person name="Qin N."/>
            <person name="Li Y.Z."/>
        </authorList>
    </citation>
    <scope>NUCLEOTIDE SEQUENCE [LARGE SCALE GENOMIC DNA]</scope>
    <source>
        <strain evidence="4 5">So0157-2</strain>
    </source>
</reference>